<dbReference type="Pfam" id="PF02470">
    <property type="entry name" value="MlaD"/>
    <property type="match status" value="1"/>
</dbReference>
<dbReference type="PANTHER" id="PTHR36698">
    <property type="entry name" value="BLL5892 PROTEIN"/>
    <property type="match status" value="1"/>
</dbReference>
<feature type="domain" description="Mce/MlaD" evidence="2">
    <location>
        <begin position="38"/>
        <end position="116"/>
    </location>
</feature>
<accession>A0A3S3UQ10</accession>
<dbReference type="RefSeq" id="WP_127763223.1">
    <property type="nucleotide sequence ID" value="NZ_SADE01000001.1"/>
</dbReference>
<comment type="caution">
    <text evidence="3">The sequence shown here is derived from an EMBL/GenBank/DDBJ whole genome shotgun (WGS) entry which is preliminary data.</text>
</comment>
<evidence type="ECO:0000313" key="3">
    <source>
        <dbReference type="EMBL" id="RVU37850.1"/>
    </source>
</evidence>
<reference evidence="4" key="1">
    <citation type="submission" date="2019-01" db="EMBL/GenBank/DDBJ databases">
        <title>Gri0909 isolated from a small marine red alga.</title>
        <authorList>
            <person name="Kim J."/>
            <person name="Jeong S.E."/>
            <person name="Jeon C.O."/>
        </authorList>
    </citation>
    <scope>NUCLEOTIDE SEQUENCE [LARGE SCALE GENOMIC DNA]</scope>
    <source>
        <strain evidence="4">Gri0909</strain>
    </source>
</reference>
<feature type="transmembrane region" description="Helical" evidence="1">
    <location>
        <begin position="7"/>
        <end position="29"/>
    </location>
</feature>
<dbReference type="EMBL" id="SADE01000001">
    <property type="protein sequence ID" value="RVU37850.1"/>
    <property type="molecule type" value="Genomic_DNA"/>
</dbReference>
<sequence>METRASYTIVGAFVLAFMVGIVLAIVWLADVEFDTENQRYHIYFDGTVTGLKTGNPVRYRGIPVGVVTQMEINPDNVEQVRVTIEVGSDTPIKEDASASLEFQGLTGVAFVQLSGGTNDAPTLRSKPGEKYPVIPSTPSQLEELFEKAPELLNRFIGLVDRANGILSTENQRSITQILTNLTGFTGALANSSDDIQRLLKEGGNTLTQVQATAKEAETLIGAFAERSESIAALAEKTLIDVDALVVESETLVSTGIPVLEQTGRTMERAEGLVNDLRPHVGPLAESATISMGEFNKIAGDLRFAARNIGNAAKEAAELIDNNEDSLSEFSNSGLYEFTQLIAESRILVQVLTRISNELERDPARFLFGDQSEGFQAQ</sequence>
<dbReference type="AlphaFoldDB" id="A0A3S3UQ10"/>
<evidence type="ECO:0000259" key="2">
    <source>
        <dbReference type="Pfam" id="PF02470"/>
    </source>
</evidence>
<dbReference type="InterPro" id="IPR003399">
    <property type="entry name" value="Mce/MlaD"/>
</dbReference>
<name>A0A3S3UQ10_9PROT</name>
<evidence type="ECO:0000256" key="1">
    <source>
        <dbReference type="SAM" id="Phobius"/>
    </source>
</evidence>
<gene>
    <name evidence="3" type="ORF">EOI86_00670</name>
</gene>
<proteinExistence type="predicted"/>
<evidence type="ECO:0000313" key="4">
    <source>
        <dbReference type="Proteomes" id="UP000287447"/>
    </source>
</evidence>
<keyword evidence="1" id="KW-1133">Transmembrane helix</keyword>
<dbReference type="PANTHER" id="PTHR36698:SF2">
    <property type="entry name" value="MCE_MLAD DOMAIN-CONTAINING PROTEIN"/>
    <property type="match status" value="1"/>
</dbReference>
<dbReference type="Proteomes" id="UP000287447">
    <property type="component" value="Unassembled WGS sequence"/>
</dbReference>
<keyword evidence="4" id="KW-1185">Reference proteome</keyword>
<organism evidence="3 4">
    <name type="scientific">Hwanghaeella grinnelliae</name>
    <dbReference type="NCBI Taxonomy" id="2500179"/>
    <lineage>
        <taxon>Bacteria</taxon>
        <taxon>Pseudomonadati</taxon>
        <taxon>Pseudomonadota</taxon>
        <taxon>Alphaproteobacteria</taxon>
        <taxon>Rhodospirillales</taxon>
        <taxon>Rhodospirillaceae</taxon>
        <taxon>Hwanghaeella</taxon>
    </lineage>
</organism>
<keyword evidence="1" id="KW-0472">Membrane</keyword>
<dbReference type="OrthoDB" id="9808689at2"/>
<keyword evidence="1" id="KW-0812">Transmembrane</keyword>
<protein>
    <submittedName>
        <fullName evidence="3">MCE family protein</fullName>
    </submittedName>
</protein>